<dbReference type="Pfam" id="PF05593">
    <property type="entry name" value="RHS_repeat"/>
    <property type="match status" value="1"/>
</dbReference>
<keyword evidence="4" id="KW-1185">Reference proteome</keyword>
<dbReference type="NCBIfam" id="TIGR03696">
    <property type="entry name" value="Rhs_assc_core"/>
    <property type="match status" value="1"/>
</dbReference>
<evidence type="ECO:0000313" key="3">
    <source>
        <dbReference type="EMBL" id="UYM15948.1"/>
    </source>
</evidence>
<keyword evidence="1" id="KW-0677">Repeat</keyword>
<dbReference type="InterPro" id="IPR050708">
    <property type="entry name" value="T6SS_VgrG/RHS"/>
</dbReference>
<dbReference type="InterPro" id="IPR031325">
    <property type="entry name" value="RHS_repeat"/>
</dbReference>
<protein>
    <recommendedName>
        <fullName evidence="2">Teneurin-like YD-shell domain-containing protein</fullName>
    </recommendedName>
</protein>
<organism evidence="3 4">
    <name type="scientific">Endozoicomonas euniceicola</name>
    <dbReference type="NCBI Taxonomy" id="1234143"/>
    <lineage>
        <taxon>Bacteria</taxon>
        <taxon>Pseudomonadati</taxon>
        <taxon>Pseudomonadota</taxon>
        <taxon>Gammaproteobacteria</taxon>
        <taxon>Oceanospirillales</taxon>
        <taxon>Endozoicomonadaceae</taxon>
        <taxon>Endozoicomonas</taxon>
    </lineage>
</organism>
<accession>A0ABY6GT57</accession>
<dbReference type="PANTHER" id="PTHR32305:SF15">
    <property type="entry name" value="PROTEIN RHSA-RELATED"/>
    <property type="match status" value="1"/>
</dbReference>
<dbReference type="PANTHER" id="PTHR32305">
    <property type="match status" value="1"/>
</dbReference>
<dbReference type="Gene3D" id="2.180.10.10">
    <property type="entry name" value="RHS repeat-associated core"/>
    <property type="match status" value="2"/>
</dbReference>
<sequence length="677" mass="78101">MFRTKATNVTFDFNKQIRTDARGGKIVTQYNNLGQVIAVTDPRGIKTRYEYNSDGQQIARYSPSTGKTSYRYADKGLKTYEQHENGIVVRYRYDDQSRLTKVTYRQEDQEKKRFVYTYDDCTHGAGRLCKISSRESVIKYEYTDNGQLASVKTRLRDAQRTSVIKYRYDDKDRLHQLTYPNGLKVFYDYDGLSRVQRISAEYGEQRFSIAEDIFWKLDTGQLQTINWGNGLVSDYRFNQQGLLNSLVVGNHQNLENEYDSETTNLNAILNLLDGKKSQQFDYDRLNRLTLEQQADNAIRYSYDDVGNRLLKTIHSSDANETTKYQYSSAANQLVAINQQPLSYDANGNLLEDRYGRRRFEYDVTNRITAYYKDGGLKATYIYNAMGQRIGQTKFASRNGEDQFRVIDFAYLPEGWLLSENSRKNNSDKGDTRDYIWLGSIPLAQLHTRYNRKGEVKSQSLYYLHADHLNTTRLATDSEHRVVWRWDSDAFGSEKAQQDPDGDGNKVAIPLRFPGQYYDRESGLHYNHYRDYDPSTGRYIQSDPIGLRGGLNTYAYVGGNPLKYIDPLGLFLVCRRPLEAFPGYMSSGATGTNLGIFHEHGFYEDGTGDNIGFTGSGLFDDREKADQYLCSDESYDDSTMRQAQENIADDWQDGYNMITNNCQDFMDALINEYNRIAE</sequence>
<dbReference type="InterPro" id="IPR056823">
    <property type="entry name" value="TEN-like_YD-shell"/>
</dbReference>
<name>A0ABY6GT57_9GAMM</name>
<proteinExistence type="predicted"/>
<dbReference type="Proteomes" id="UP001163255">
    <property type="component" value="Chromosome"/>
</dbReference>
<dbReference type="EMBL" id="CP103300">
    <property type="protein sequence ID" value="UYM15948.1"/>
    <property type="molecule type" value="Genomic_DNA"/>
</dbReference>
<dbReference type="NCBIfam" id="TIGR01643">
    <property type="entry name" value="YD_repeat_2x"/>
    <property type="match status" value="1"/>
</dbReference>
<evidence type="ECO:0000256" key="1">
    <source>
        <dbReference type="ARBA" id="ARBA00022737"/>
    </source>
</evidence>
<dbReference type="Pfam" id="PF25023">
    <property type="entry name" value="TEN_YD-shell"/>
    <property type="match status" value="1"/>
</dbReference>
<dbReference type="PRINTS" id="PR00394">
    <property type="entry name" value="RHSPROTEIN"/>
</dbReference>
<evidence type="ECO:0000259" key="2">
    <source>
        <dbReference type="Pfam" id="PF25023"/>
    </source>
</evidence>
<feature type="domain" description="Teneurin-like YD-shell" evidence="2">
    <location>
        <begin position="257"/>
        <end position="393"/>
    </location>
</feature>
<reference evidence="3" key="1">
    <citation type="submission" date="2022-10" db="EMBL/GenBank/DDBJ databases">
        <title>Completed Genome Sequence of two octocoral isolated bacterium, Endozoicomonas euniceicola EF212T and Endozoicomonas gorgoniicola PS125T.</title>
        <authorList>
            <person name="Chiou Y.-J."/>
            <person name="Chen Y.-H."/>
        </authorList>
    </citation>
    <scope>NUCLEOTIDE SEQUENCE</scope>
    <source>
        <strain evidence="3">EF212</strain>
    </source>
</reference>
<dbReference type="InterPro" id="IPR006530">
    <property type="entry name" value="YD"/>
</dbReference>
<evidence type="ECO:0000313" key="4">
    <source>
        <dbReference type="Proteomes" id="UP001163255"/>
    </source>
</evidence>
<dbReference type="RefSeq" id="WP_262598207.1">
    <property type="nucleotide sequence ID" value="NZ_CP103300.1"/>
</dbReference>
<dbReference type="InterPro" id="IPR022385">
    <property type="entry name" value="Rhs_assc_core"/>
</dbReference>
<gene>
    <name evidence="3" type="ORF">NX720_24545</name>
</gene>